<organism evidence="1 2">
    <name type="scientific">Streptoalloteichus tenebrarius (strain ATCC 17920 / DSM 40477 / JCM 4838 / CBS 697.72 / NBRC 16177 / NCIMB 11028 / NRRL B-12390 / A12253. 1 / ISP 5477)</name>
    <name type="common">Streptomyces tenebrarius</name>
    <dbReference type="NCBI Taxonomy" id="1933"/>
    <lineage>
        <taxon>Bacteria</taxon>
        <taxon>Bacillati</taxon>
        <taxon>Actinomycetota</taxon>
        <taxon>Actinomycetes</taxon>
        <taxon>Pseudonocardiales</taxon>
        <taxon>Pseudonocardiaceae</taxon>
        <taxon>Streptoalloteichus</taxon>
    </lineage>
</organism>
<accession>A0ABT1I4B1</accession>
<dbReference type="EMBL" id="JAMTCP010000087">
    <property type="protein sequence ID" value="MCP2262651.1"/>
    <property type="molecule type" value="Genomic_DNA"/>
</dbReference>
<sequence length="99" mass="10923">MILLPEYSEEEVLAYAASCPLGRHEWAVLLKAFDSPPVLTTLVDAVRNFDEILEGPGYIFGVDSLGLDESFVGYDLAEYDGGDRLTFLLNPPIDVRSDV</sequence>
<gene>
    <name evidence="1" type="ORF">LX15_006393</name>
</gene>
<name>A0ABT1I4B1_STRSD</name>
<dbReference type="RefSeq" id="WP_253674889.1">
    <property type="nucleotide sequence ID" value="NZ_JAMTCP010000087.1"/>
</dbReference>
<comment type="caution">
    <text evidence="1">The sequence shown here is derived from an EMBL/GenBank/DDBJ whole genome shotgun (WGS) entry which is preliminary data.</text>
</comment>
<proteinExistence type="predicted"/>
<evidence type="ECO:0000313" key="1">
    <source>
        <dbReference type="EMBL" id="MCP2262651.1"/>
    </source>
</evidence>
<dbReference type="Proteomes" id="UP001205311">
    <property type="component" value="Unassembled WGS sequence"/>
</dbReference>
<protein>
    <submittedName>
        <fullName evidence="1">Uncharacterized protein</fullName>
    </submittedName>
</protein>
<reference evidence="1 2" key="1">
    <citation type="submission" date="2022-06" db="EMBL/GenBank/DDBJ databases">
        <title>Genomic Encyclopedia of Archaeal and Bacterial Type Strains, Phase II (KMG-II): from individual species to whole genera.</title>
        <authorList>
            <person name="Goeker M."/>
        </authorList>
    </citation>
    <scope>NUCLEOTIDE SEQUENCE [LARGE SCALE GENOMIC DNA]</scope>
    <source>
        <strain evidence="1 2">DSM 40477</strain>
    </source>
</reference>
<keyword evidence="2" id="KW-1185">Reference proteome</keyword>
<evidence type="ECO:0000313" key="2">
    <source>
        <dbReference type="Proteomes" id="UP001205311"/>
    </source>
</evidence>